<evidence type="ECO:0000313" key="2">
    <source>
        <dbReference type="EMBL" id="CCH71420.1"/>
    </source>
</evidence>
<dbReference type="eggNOG" id="ENOG5033B4I">
    <property type="taxonomic scope" value="Bacteria"/>
</dbReference>
<evidence type="ECO:0008006" key="4">
    <source>
        <dbReference type="Google" id="ProtNLM"/>
    </source>
</evidence>
<sequence length="138" mass="14749">MGEGHWTESHPLTASKDVMALPRPAPGTLRWWIVGVLGVGAMVAVVIWYGLAANVGAVVPEVTAYRVVSDSQLEVDYRLTRPADRAVTCTITGLDARKGVVGTVTDEVPAGESRVQRSVEIRTAQRAVTGVVDSCVRH</sequence>
<gene>
    <name evidence="2" type="ORF">BN10_920050</name>
</gene>
<proteinExistence type="predicted"/>
<keyword evidence="3" id="KW-1185">Reference proteome</keyword>
<feature type="transmembrane region" description="Helical" evidence="1">
    <location>
        <begin position="29"/>
        <end position="51"/>
    </location>
</feature>
<dbReference type="STRING" id="1193181.BN10_920050"/>
<comment type="caution">
    <text evidence="2">The sequence shown here is derived from an EMBL/GenBank/DDBJ whole genome shotgun (WGS) entry which is preliminary data.</text>
</comment>
<evidence type="ECO:0000313" key="3">
    <source>
        <dbReference type="Proteomes" id="UP000013167"/>
    </source>
</evidence>
<accession>N0E5P4</accession>
<reference evidence="2 3" key="1">
    <citation type="journal article" date="2013" name="ISME J.">
        <title>A metabolic model for members of the genus Tetrasphaera involved in enhanced biological phosphorus removal.</title>
        <authorList>
            <person name="Kristiansen R."/>
            <person name="Nguyen H.T.T."/>
            <person name="Saunders A.M."/>
            <person name="Nielsen J.L."/>
            <person name="Wimmer R."/>
            <person name="Le V.Q."/>
            <person name="McIlroy S.J."/>
            <person name="Petrovski S."/>
            <person name="Seviour R.J."/>
            <person name="Calteau A."/>
            <person name="Nielsen K.L."/>
            <person name="Nielsen P.H."/>
        </authorList>
    </citation>
    <scope>NUCLEOTIDE SEQUENCE [LARGE SCALE GENOMIC DNA]</scope>
    <source>
        <strain evidence="2 3">Lp2</strain>
    </source>
</reference>
<keyword evidence="1" id="KW-0812">Transmembrane</keyword>
<dbReference type="AlphaFoldDB" id="N0E5P4"/>
<organism evidence="2 3">
    <name type="scientific">Phycicoccus elongatus Lp2</name>
    <dbReference type="NCBI Taxonomy" id="1193181"/>
    <lineage>
        <taxon>Bacteria</taxon>
        <taxon>Bacillati</taxon>
        <taxon>Actinomycetota</taxon>
        <taxon>Actinomycetes</taxon>
        <taxon>Micrococcales</taxon>
        <taxon>Intrasporangiaceae</taxon>
        <taxon>Phycicoccus</taxon>
    </lineage>
</organism>
<name>N0E5P4_9MICO</name>
<keyword evidence="1" id="KW-1133">Transmembrane helix</keyword>
<protein>
    <recommendedName>
        <fullName evidence="4">DUF4307 domain-containing protein</fullName>
    </recommendedName>
</protein>
<dbReference type="Pfam" id="PF14155">
    <property type="entry name" value="DUF4307"/>
    <property type="match status" value="1"/>
</dbReference>
<dbReference type="EMBL" id="CAIZ01000166">
    <property type="protein sequence ID" value="CCH71420.1"/>
    <property type="molecule type" value="Genomic_DNA"/>
</dbReference>
<evidence type="ECO:0000256" key="1">
    <source>
        <dbReference type="SAM" id="Phobius"/>
    </source>
</evidence>
<keyword evidence="1" id="KW-0472">Membrane</keyword>
<dbReference type="Proteomes" id="UP000013167">
    <property type="component" value="Unassembled WGS sequence"/>
</dbReference>
<dbReference type="InterPro" id="IPR025443">
    <property type="entry name" value="DUF4307"/>
</dbReference>
<dbReference type="HOGENOM" id="CLU_121878_2_0_11"/>